<dbReference type="AlphaFoldDB" id="A0AA87ZV52"/>
<evidence type="ECO:0000313" key="3">
    <source>
        <dbReference type="Proteomes" id="UP001187192"/>
    </source>
</evidence>
<dbReference type="EMBL" id="BTGU01000011">
    <property type="protein sequence ID" value="GMN40357.1"/>
    <property type="molecule type" value="Genomic_DNA"/>
</dbReference>
<keyword evidence="3" id="KW-1185">Reference proteome</keyword>
<reference evidence="2" key="1">
    <citation type="submission" date="2023-07" db="EMBL/GenBank/DDBJ databases">
        <title>draft genome sequence of fig (Ficus carica).</title>
        <authorList>
            <person name="Takahashi T."/>
            <person name="Nishimura K."/>
        </authorList>
    </citation>
    <scope>NUCLEOTIDE SEQUENCE</scope>
</reference>
<sequence length="84" mass="8956">MGPRMGSTTGSGPGPHDKGPSTKMGINISPVDCTSYAVNEAALAVCSLRTLVMNRWTARGDIVFRRPLKPRALTGEDESVLRKA</sequence>
<feature type="region of interest" description="Disordered" evidence="1">
    <location>
        <begin position="1"/>
        <end position="26"/>
    </location>
</feature>
<feature type="compositionally biased region" description="Polar residues" evidence="1">
    <location>
        <begin position="1"/>
        <end position="10"/>
    </location>
</feature>
<evidence type="ECO:0000256" key="1">
    <source>
        <dbReference type="SAM" id="MobiDB-lite"/>
    </source>
</evidence>
<organism evidence="2 3">
    <name type="scientific">Ficus carica</name>
    <name type="common">Common fig</name>
    <dbReference type="NCBI Taxonomy" id="3494"/>
    <lineage>
        <taxon>Eukaryota</taxon>
        <taxon>Viridiplantae</taxon>
        <taxon>Streptophyta</taxon>
        <taxon>Embryophyta</taxon>
        <taxon>Tracheophyta</taxon>
        <taxon>Spermatophyta</taxon>
        <taxon>Magnoliopsida</taxon>
        <taxon>eudicotyledons</taxon>
        <taxon>Gunneridae</taxon>
        <taxon>Pentapetalae</taxon>
        <taxon>rosids</taxon>
        <taxon>fabids</taxon>
        <taxon>Rosales</taxon>
        <taxon>Moraceae</taxon>
        <taxon>Ficeae</taxon>
        <taxon>Ficus</taxon>
    </lineage>
</organism>
<protein>
    <submittedName>
        <fullName evidence="2">Uncharacterized protein</fullName>
    </submittedName>
</protein>
<dbReference type="Proteomes" id="UP001187192">
    <property type="component" value="Unassembled WGS sequence"/>
</dbReference>
<proteinExistence type="predicted"/>
<comment type="caution">
    <text evidence="2">The sequence shown here is derived from an EMBL/GenBank/DDBJ whole genome shotgun (WGS) entry which is preliminary data.</text>
</comment>
<accession>A0AA87ZV52</accession>
<evidence type="ECO:0000313" key="2">
    <source>
        <dbReference type="EMBL" id="GMN40357.1"/>
    </source>
</evidence>
<gene>
    <name evidence="2" type="ORF">TIFTF001_009589</name>
</gene>
<name>A0AA87ZV52_FICCA</name>